<gene>
    <name evidence="2" type="ORF">CTEN210_04906</name>
</gene>
<sequence length="166" mass="19373">MLKAQRERQQQFEEGQKAEKIDGNNRSIDFDNDDEWLEAFNKAKEKKEQEENDDFEERPGFDGYVLRDMLCAKWGAPLDVDFQKIGGKVYCTVLPLLGFGSPLRSRHETELDYLMHLQGVIEILNKYDNLEYFVSYIESTEKTPKRGTDSVPVRLMLTEEQISQIL</sequence>
<evidence type="ECO:0000313" key="2">
    <source>
        <dbReference type="EMBL" id="GFH48430.1"/>
    </source>
</evidence>
<dbReference type="EMBL" id="BLLK01000027">
    <property type="protein sequence ID" value="GFH48430.1"/>
    <property type="molecule type" value="Genomic_DNA"/>
</dbReference>
<comment type="caution">
    <text evidence="2">The sequence shown here is derived from an EMBL/GenBank/DDBJ whole genome shotgun (WGS) entry which is preliminary data.</text>
</comment>
<feature type="region of interest" description="Disordered" evidence="1">
    <location>
        <begin position="1"/>
        <end position="33"/>
    </location>
</feature>
<accession>A0AAD3CNQ4</accession>
<dbReference type="Proteomes" id="UP001054902">
    <property type="component" value="Unassembled WGS sequence"/>
</dbReference>
<evidence type="ECO:0000256" key="1">
    <source>
        <dbReference type="SAM" id="MobiDB-lite"/>
    </source>
</evidence>
<dbReference type="AlphaFoldDB" id="A0AAD3CNQ4"/>
<dbReference type="Gene3D" id="3.30.428.40">
    <property type="entry name" value="Protein of unknown function DUF3067"/>
    <property type="match status" value="1"/>
</dbReference>
<evidence type="ECO:0000313" key="3">
    <source>
        <dbReference type="Proteomes" id="UP001054902"/>
    </source>
</evidence>
<organism evidence="2 3">
    <name type="scientific">Chaetoceros tenuissimus</name>
    <dbReference type="NCBI Taxonomy" id="426638"/>
    <lineage>
        <taxon>Eukaryota</taxon>
        <taxon>Sar</taxon>
        <taxon>Stramenopiles</taxon>
        <taxon>Ochrophyta</taxon>
        <taxon>Bacillariophyta</taxon>
        <taxon>Coscinodiscophyceae</taxon>
        <taxon>Chaetocerotophycidae</taxon>
        <taxon>Chaetocerotales</taxon>
        <taxon>Chaetocerotaceae</taxon>
        <taxon>Chaetoceros</taxon>
    </lineage>
</organism>
<keyword evidence="3" id="KW-1185">Reference proteome</keyword>
<name>A0AAD3CNQ4_9STRA</name>
<reference evidence="2 3" key="1">
    <citation type="journal article" date="2021" name="Sci. Rep.">
        <title>The genome of the diatom Chaetoceros tenuissimus carries an ancient integrated fragment of an extant virus.</title>
        <authorList>
            <person name="Hongo Y."/>
            <person name="Kimura K."/>
            <person name="Takaki Y."/>
            <person name="Yoshida Y."/>
            <person name="Baba S."/>
            <person name="Kobayashi G."/>
            <person name="Nagasaki K."/>
            <person name="Hano T."/>
            <person name="Tomaru Y."/>
        </authorList>
    </citation>
    <scope>NUCLEOTIDE SEQUENCE [LARGE SCALE GENOMIC DNA]</scope>
    <source>
        <strain evidence="2 3">NIES-3715</strain>
    </source>
</reference>
<feature type="compositionally biased region" description="Basic and acidic residues" evidence="1">
    <location>
        <begin position="1"/>
        <end position="23"/>
    </location>
</feature>
<dbReference type="InterPro" id="IPR021420">
    <property type="entry name" value="DUF3067"/>
</dbReference>
<protein>
    <submittedName>
        <fullName evidence="2">Uncharacterized protein</fullName>
    </submittedName>
</protein>
<dbReference type="Pfam" id="PF11267">
    <property type="entry name" value="DUF3067"/>
    <property type="match status" value="1"/>
</dbReference>
<proteinExistence type="predicted"/>